<dbReference type="Gene3D" id="3.40.250.10">
    <property type="entry name" value="Rhodanese-like domain"/>
    <property type="match status" value="2"/>
</dbReference>
<dbReference type="SMART" id="SM00450">
    <property type="entry name" value="RHOD"/>
    <property type="match status" value="2"/>
</dbReference>
<protein>
    <recommendedName>
        <fullName evidence="7">3-mercaptopyruvate sulfurtransferase</fullName>
        <ecNumber evidence="6">2.8.1.2</ecNumber>
    </recommendedName>
    <alternativeName>
        <fullName evidence="8">Rhodanese-like protein</fullName>
    </alternativeName>
</protein>
<dbReference type="InterPro" id="IPR001763">
    <property type="entry name" value="Rhodanese-like_dom"/>
</dbReference>
<accession>A0A066RLC4</accession>
<dbReference type="PANTHER" id="PTHR11364:SF27">
    <property type="entry name" value="SULFURTRANSFERASE"/>
    <property type="match status" value="1"/>
</dbReference>
<dbReference type="FunFam" id="3.40.250.10:FF:000001">
    <property type="entry name" value="Sulfurtransferase"/>
    <property type="match status" value="1"/>
</dbReference>
<dbReference type="Proteomes" id="UP000027192">
    <property type="component" value="Unassembled WGS sequence"/>
</dbReference>
<evidence type="ECO:0000256" key="7">
    <source>
        <dbReference type="ARBA" id="ARBA00070833"/>
    </source>
</evidence>
<evidence type="ECO:0000313" key="11">
    <source>
        <dbReference type="Proteomes" id="UP000027192"/>
    </source>
</evidence>
<reference evidence="10 11" key="1">
    <citation type="submission" date="2014-04" db="EMBL/GenBank/DDBJ databases">
        <title>Draft genome sequence of Photobacterium halotolerans S2753: a solonamide, ngercheumicin and holomycin producer.</title>
        <authorList>
            <person name="Machado H.R."/>
            <person name="Gram L."/>
        </authorList>
    </citation>
    <scope>NUCLEOTIDE SEQUENCE [LARGE SCALE GENOMIC DNA]</scope>
    <source>
        <strain evidence="10 11">S2753</strain>
    </source>
</reference>
<keyword evidence="4" id="KW-0677">Repeat</keyword>
<dbReference type="GO" id="GO:0005737">
    <property type="term" value="C:cytoplasm"/>
    <property type="evidence" value="ECO:0007669"/>
    <property type="project" value="UniProtKB-SubCell"/>
</dbReference>
<dbReference type="GO" id="GO:0016784">
    <property type="term" value="F:3-mercaptopyruvate sulfurtransferase activity"/>
    <property type="evidence" value="ECO:0007669"/>
    <property type="project" value="UniProtKB-EC"/>
</dbReference>
<evidence type="ECO:0000256" key="8">
    <source>
        <dbReference type="ARBA" id="ARBA00078354"/>
    </source>
</evidence>
<dbReference type="AlphaFoldDB" id="A0A066RLC4"/>
<evidence type="ECO:0000256" key="4">
    <source>
        <dbReference type="ARBA" id="ARBA00022737"/>
    </source>
</evidence>
<dbReference type="Pfam" id="PF00581">
    <property type="entry name" value="Rhodanese"/>
    <property type="match status" value="2"/>
</dbReference>
<dbReference type="FunFam" id="3.40.250.10:FF:000015">
    <property type="entry name" value="Sulfurtransferase"/>
    <property type="match status" value="1"/>
</dbReference>
<evidence type="ECO:0000256" key="1">
    <source>
        <dbReference type="ARBA" id="ARBA00004496"/>
    </source>
</evidence>
<keyword evidence="2" id="KW-0963">Cytoplasm</keyword>
<dbReference type="GO" id="GO:0004792">
    <property type="term" value="F:thiosulfate-cyanide sulfurtransferase activity"/>
    <property type="evidence" value="ECO:0007669"/>
    <property type="project" value="TreeGrafter"/>
</dbReference>
<dbReference type="EC" id="2.8.1.2" evidence="6"/>
<gene>
    <name evidence="10" type="ORF">EA58_19950</name>
</gene>
<proteinExistence type="predicted"/>
<dbReference type="PANTHER" id="PTHR11364">
    <property type="entry name" value="THIOSULFATE SULFERTANSFERASE"/>
    <property type="match status" value="1"/>
</dbReference>
<dbReference type="CDD" id="cd01449">
    <property type="entry name" value="TST_Repeat_2"/>
    <property type="match status" value="1"/>
</dbReference>
<evidence type="ECO:0000256" key="3">
    <source>
        <dbReference type="ARBA" id="ARBA00022679"/>
    </source>
</evidence>
<comment type="caution">
    <text evidence="10">The sequence shown here is derived from an EMBL/GenBank/DDBJ whole genome shotgun (WGS) entry which is preliminary data.</text>
</comment>
<evidence type="ECO:0000256" key="5">
    <source>
        <dbReference type="ARBA" id="ARBA00051793"/>
    </source>
</evidence>
<dbReference type="PROSITE" id="PS50206">
    <property type="entry name" value="RHODANESE_3"/>
    <property type="match status" value="2"/>
</dbReference>
<sequence length="283" mass="31529">MANDELPSSVVSVDWLLENLDAKEIVILDASWFMPGSGRDAKSEWINERLPGAKFFDFDQEICDRHSHLPHMLPDETQFSRQVSELGISNDKQIVVYDTQGLFSAPRVWWMFKAMGHDAVAVLDGGLPAWKKVNGPLVSGEPEKVQPDTFTARFRTEWVTDAQSLLSKLDDPKTVVLDARPAARFYAQQPEPREGVRSGHMPNAKSLPFGQLVKDNQLLSPQLLKQRFDAISDEDQHLIFSCGSGVTACILALAAEVAGREKLTVYDGSWTEWGAGLKYPVES</sequence>
<evidence type="ECO:0000256" key="6">
    <source>
        <dbReference type="ARBA" id="ARBA00066832"/>
    </source>
</evidence>
<evidence type="ECO:0000256" key="2">
    <source>
        <dbReference type="ARBA" id="ARBA00022490"/>
    </source>
</evidence>
<name>A0A066RLC4_9GAMM</name>
<feature type="domain" description="Rhodanese" evidence="9">
    <location>
        <begin position="170"/>
        <end position="282"/>
    </location>
</feature>
<dbReference type="STRING" id="1654360.EA58_19950"/>
<dbReference type="SUPFAM" id="SSF52821">
    <property type="entry name" value="Rhodanese/Cell cycle control phosphatase"/>
    <property type="match status" value="2"/>
</dbReference>
<comment type="subcellular location">
    <subcellularLocation>
        <location evidence="1">Cytoplasm</location>
    </subcellularLocation>
</comment>
<dbReference type="InterPro" id="IPR045078">
    <property type="entry name" value="TST/MPST-like"/>
</dbReference>
<comment type="catalytic activity">
    <reaction evidence="5">
        <text>2-oxo-3-sulfanylpropanoate + [thioredoxin]-dithiol = [thioredoxin]-disulfide + hydrogen sulfide + pyruvate + H(+)</text>
        <dbReference type="Rhea" id="RHEA:21740"/>
        <dbReference type="Rhea" id="RHEA-COMP:10698"/>
        <dbReference type="Rhea" id="RHEA-COMP:10700"/>
        <dbReference type="ChEBI" id="CHEBI:15361"/>
        <dbReference type="ChEBI" id="CHEBI:15378"/>
        <dbReference type="ChEBI" id="CHEBI:29919"/>
        <dbReference type="ChEBI" id="CHEBI:29950"/>
        <dbReference type="ChEBI" id="CHEBI:50058"/>
        <dbReference type="ChEBI" id="CHEBI:57678"/>
        <dbReference type="EC" id="2.8.1.2"/>
    </reaction>
    <physiologicalReaction direction="left-to-right" evidence="5">
        <dbReference type="Rhea" id="RHEA:21741"/>
    </physiologicalReaction>
</comment>
<keyword evidence="11" id="KW-1185">Reference proteome</keyword>
<feature type="domain" description="Rhodanese" evidence="9">
    <location>
        <begin position="21"/>
        <end position="139"/>
    </location>
</feature>
<evidence type="ECO:0000313" key="10">
    <source>
        <dbReference type="EMBL" id="KDM89931.1"/>
    </source>
</evidence>
<dbReference type="EMBL" id="JMIB01000040">
    <property type="protein sequence ID" value="KDM89931.1"/>
    <property type="molecule type" value="Genomic_DNA"/>
</dbReference>
<evidence type="ECO:0000259" key="9">
    <source>
        <dbReference type="PROSITE" id="PS50206"/>
    </source>
</evidence>
<dbReference type="CDD" id="cd01448">
    <property type="entry name" value="TST_Repeat_1"/>
    <property type="match status" value="1"/>
</dbReference>
<dbReference type="OrthoDB" id="9781034at2"/>
<keyword evidence="3 10" id="KW-0808">Transferase</keyword>
<dbReference type="InterPro" id="IPR036873">
    <property type="entry name" value="Rhodanese-like_dom_sf"/>
</dbReference>
<organism evidence="10 11">
    <name type="scientific">Photobacterium galatheae</name>
    <dbReference type="NCBI Taxonomy" id="1654360"/>
    <lineage>
        <taxon>Bacteria</taxon>
        <taxon>Pseudomonadati</taxon>
        <taxon>Pseudomonadota</taxon>
        <taxon>Gammaproteobacteria</taxon>
        <taxon>Vibrionales</taxon>
        <taxon>Vibrionaceae</taxon>
        <taxon>Photobacterium</taxon>
    </lineage>
</organism>
<dbReference type="RefSeq" id="WP_036756621.1">
    <property type="nucleotide sequence ID" value="NZ_JAGSGC010000007.1"/>
</dbReference>